<evidence type="ECO:0000313" key="2">
    <source>
        <dbReference type="Proteomes" id="UP000033924"/>
    </source>
</evidence>
<accession>A0A0M2KFA7</accession>
<comment type="caution">
    <text evidence="1">The sequence shown here is derived from an EMBL/GenBank/DDBJ whole genome shotgun (WGS) entry which is preliminary data.</text>
</comment>
<dbReference type="PATRIC" id="fig|65700.7.peg.155"/>
<organism evidence="1 2">
    <name type="scientific">Erwinia tracheiphila</name>
    <dbReference type="NCBI Taxonomy" id="65700"/>
    <lineage>
        <taxon>Bacteria</taxon>
        <taxon>Pseudomonadati</taxon>
        <taxon>Pseudomonadota</taxon>
        <taxon>Gammaproteobacteria</taxon>
        <taxon>Enterobacterales</taxon>
        <taxon>Erwiniaceae</taxon>
        <taxon>Erwinia</taxon>
    </lineage>
</organism>
<keyword evidence="2" id="KW-1185">Reference proteome</keyword>
<dbReference type="RefSeq" id="WP_040465702.1">
    <property type="nucleotide sequence ID" value="NZ_CP089932.1"/>
</dbReference>
<sequence>MAVFPWLGAPDWSEGLTETLEWKTDVLQSPTGAEQRVARRLTPRRYFELTTVCAGVERGAFQNWLARVGAMEWAIPLWADVVQITTNYAAGKKTVGVPTAGREFVAGAEVLIQSQPGWLAQWESCTISSIGATWLTFKEALVYPLRPAVLTEPPAITRRGSLISAQVRFRVSERNGPAGHLSGRAGAGA</sequence>
<dbReference type="STRING" id="65700.SY86_00595"/>
<dbReference type="Proteomes" id="UP000033924">
    <property type="component" value="Unassembled WGS sequence"/>
</dbReference>
<gene>
    <name evidence="1" type="ORF">SY86_00595</name>
</gene>
<reference evidence="1 2" key="1">
    <citation type="submission" date="2015-01" db="EMBL/GenBank/DDBJ databases">
        <title>Erwinia tracheiphila.</title>
        <authorList>
            <person name="Shapiro L.R."/>
        </authorList>
    </citation>
    <scope>NUCLEOTIDE SEQUENCE [LARGE SCALE GENOMIC DNA]</scope>
    <source>
        <strain evidence="1 2">BuffGH</strain>
    </source>
</reference>
<protein>
    <submittedName>
        <fullName evidence="1">Uncharacterized protein</fullName>
    </submittedName>
</protein>
<evidence type="ECO:0000313" key="1">
    <source>
        <dbReference type="EMBL" id="KKF38065.1"/>
    </source>
</evidence>
<proteinExistence type="predicted"/>
<name>A0A0M2KFA7_9GAMM</name>
<dbReference type="EMBL" id="JXNU01000001">
    <property type="protein sequence ID" value="KKF38065.1"/>
    <property type="molecule type" value="Genomic_DNA"/>
</dbReference>
<dbReference type="AlphaFoldDB" id="A0A0M2KFA7"/>